<feature type="transmembrane region" description="Helical" evidence="1">
    <location>
        <begin position="68"/>
        <end position="85"/>
    </location>
</feature>
<organism evidence="2 3">
    <name type="scientific">Methanosarcina thermophila (strain ATCC 43570 / DSM 1825 / OCM 12 / VKM B-1830 / TM-1)</name>
    <dbReference type="NCBI Taxonomy" id="523844"/>
    <lineage>
        <taxon>Archaea</taxon>
        <taxon>Methanobacteriati</taxon>
        <taxon>Methanobacteriota</taxon>
        <taxon>Stenosarchaea group</taxon>
        <taxon>Methanomicrobia</taxon>
        <taxon>Methanosarcinales</taxon>
        <taxon>Methanosarcinaceae</taxon>
        <taxon>Methanosarcina</taxon>
    </lineage>
</organism>
<dbReference type="GeneID" id="24849375"/>
<evidence type="ECO:0000313" key="3">
    <source>
        <dbReference type="Proteomes" id="UP000066529"/>
    </source>
</evidence>
<dbReference type="KEGG" id="mthr:MSTHT_2358"/>
<keyword evidence="1" id="KW-1133">Transmembrane helix</keyword>
<protein>
    <submittedName>
        <fullName evidence="2">Uncharacterized protein</fullName>
    </submittedName>
</protein>
<feature type="transmembrane region" description="Helical" evidence="1">
    <location>
        <begin position="28"/>
        <end position="48"/>
    </location>
</feature>
<dbReference type="EMBL" id="CP009501">
    <property type="protein sequence ID" value="AKB14116.1"/>
    <property type="molecule type" value="Genomic_DNA"/>
</dbReference>
<evidence type="ECO:0000313" key="2">
    <source>
        <dbReference type="EMBL" id="AKB14116.1"/>
    </source>
</evidence>
<proteinExistence type="predicted"/>
<dbReference type="HOGENOM" id="CLU_1259115_0_0_2"/>
<keyword evidence="1" id="KW-0812">Transmembrane</keyword>
<accession>A0A0E3KZD3</accession>
<sequence length="219" mass="25711">MDDEYVSQREIEKDLIEKFDNGSERSLSLLKFIFTIAGFYIVALVYVYDKLDINLILSSALHPPESTVSIKLCFITLFLAFFFSFKPLTVVRYKFVETKNSIKYREGHELEKNNRRIAINIRKQDVYNMLSTYCITSSFLFFLGYFFGQNWFIGALAFAGVTIKSFIIVWFEAYDIEINGREVQDIDEKYRDDYNSGKGIITTIVERFKEVRTKNNKNQ</sequence>
<feature type="transmembrane region" description="Helical" evidence="1">
    <location>
        <begin position="151"/>
        <end position="171"/>
    </location>
</feature>
<feature type="transmembrane region" description="Helical" evidence="1">
    <location>
        <begin position="126"/>
        <end position="145"/>
    </location>
</feature>
<dbReference type="RefSeq" id="WP_048168072.1">
    <property type="nucleotide sequence ID" value="NZ_CP009501.1"/>
</dbReference>
<keyword evidence="1" id="KW-0472">Membrane</keyword>
<dbReference type="PATRIC" id="fig|523844.20.peg.2881"/>
<dbReference type="AlphaFoldDB" id="A0A0E3KZD3"/>
<reference evidence="2 3" key="1">
    <citation type="submission" date="2014-07" db="EMBL/GenBank/DDBJ databases">
        <title>Methanogenic archaea and the global carbon cycle.</title>
        <authorList>
            <person name="Henriksen J.R."/>
            <person name="Luke J."/>
            <person name="Reinhart S."/>
            <person name="Benedict M.N."/>
            <person name="Youngblut N.D."/>
            <person name="Metcalf M.E."/>
            <person name="Whitaker R.J."/>
            <person name="Metcalf W.W."/>
        </authorList>
    </citation>
    <scope>NUCLEOTIDE SEQUENCE [LARGE SCALE GENOMIC DNA]</scope>
    <source>
        <strain evidence="3">ATCC 43570 / DSM 1825 / OCM 12 / VKM B-1830 / TM-1</strain>
    </source>
</reference>
<name>A0A0E3KZD3_METTT</name>
<evidence type="ECO:0000256" key="1">
    <source>
        <dbReference type="SAM" id="Phobius"/>
    </source>
</evidence>
<dbReference type="Proteomes" id="UP000066529">
    <property type="component" value="Chromosome"/>
</dbReference>
<gene>
    <name evidence="2" type="ORF">MSTHT_2358</name>
</gene>